<dbReference type="Bgee" id="ENSNBRG00000002789">
    <property type="expression patterns" value="Expressed in blood and 4 other cell types or tissues"/>
</dbReference>
<reference evidence="2" key="2">
    <citation type="submission" date="2025-09" db="UniProtKB">
        <authorList>
            <consortium name="Ensembl"/>
        </authorList>
    </citation>
    <scope>IDENTIFICATION</scope>
</reference>
<evidence type="ECO:0000259" key="1">
    <source>
        <dbReference type="Pfam" id="PF15157"/>
    </source>
</evidence>
<dbReference type="PANTHER" id="PTHR35976:SF1">
    <property type="entry name" value="IQ DOMAIN-CONTAINING PROTEIN J"/>
    <property type="match status" value="1"/>
</dbReference>
<organism evidence="2 3">
    <name type="scientific">Neolamprologus brichardi</name>
    <name type="common">Fairy cichlid</name>
    <name type="synonym">Lamprologus brichardi</name>
    <dbReference type="NCBI Taxonomy" id="32507"/>
    <lineage>
        <taxon>Eukaryota</taxon>
        <taxon>Metazoa</taxon>
        <taxon>Chordata</taxon>
        <taxon>Craniata</taxon>
        <taxon>Vertebrata</taxon>
        <taxon>Euteleostomi</taxon>
        <taxon>Actinopterygii</taxon>
        <taxon>Neopterygii</taxon>
        <taxon>Teleostei</taxon>
        <taxon>Neoteleostei</taxon>
        <taxon>Acanthomorphata</taxon>
        <taxon>Ovalentaria</taxon>
        <taxon>Cichlomorphae</taxon>
        <taxon>Cichliformes</taxon>
        <taxon>Cichlidae</taxon>
        <taxon>African cichlids</taxon>
        <taxon>Pseudocrenilabrinae</taxon>
        <taxon>Lamprologini</taxon>
        <taxon>Neolamprologus</taxon>
    </lineage>
</organism>
<keyword evidence="3" id="KW-1185">Reference proteome</keyword>
<dbReference type="Pfam" id="PF15157">
    <property type="entry name" value="IQCJ-SCHIP1"/>
    <property type="match status" value="1"/>
</dbReference>
<dbReference type="InterPro" id="IPR029362">
    <property type="entry name" value="IQCJ-SCHIP1_N"/>
</dbReference>
<feature type="domain" description="Fusion protein IQCJ-SCHIP1 N-terminal" evidence="1">
    <location>
        <begin position="9"/>
        <end position="81"/>
    </location>
</feature>
<reference evidence="2" key="1">
    <citation type="submission" date="2025-08" db="UniProtKB">
        <authorList>
            <consortium name="Ensembl"/>
        </authorList>
    </citation>
    <scope>IDENTIFICATION</scope>
</reference>
<evidence type="ECO:0000313" key="2">
    <source>
        <dbReference type="Ensembl" id="ENSNBRP00000003482.1"/>
    </source>
</evidence>
<protein>
    <submittedName>
        <fullName evidence="2">IQ motif containing J</fullName>
    </submittedName>
</protein>
<evidence type="ECO:0000313" key="3">
    <source>
        <dbReference type="Proteomes" id="UP000261580"/>
    </source>
</evidence>
<dbReference type="InterPro" id="IPR053113">
    <property type="entry name" value="IQ_domain_protein"/>
</dbReference>
<accession>A0A3Q4GJQ5</accession>
<proteinExistence type="predicted"/>
<dbReference type="Ensembl" id="ENSNBRT00000003603.1">
    <property type="protein sequence ID" value="ENSNBRP00000003482.1"/>
    <property type="gene ID" value="ENSNBRG00000002789.1"/>
</dbReference>
<dbReference type="OMA" id="CCELAVI"/>
<dbReference type="GeneTree" id="ENSGT00390000000847"/>
<sequence length="121" mass="13614">MSLHLSPFLLLSNHLTMNLDNNINVNLPPIENKVLIIQRAWRDFLQRQEVEKRSPSPPSLSSSDKMSMSISMLTLSDGSTPVSHAHVKQIFYYKCMALNNMLHVPPASTHTHTHAHTDTGT</sequence>
<name>A0A3Q4GJQ5_NEOBR</name>
<dbReference type="AlphaFoldDB" id="A0A3Q4GJQ5"/>
<dbReference type="PANTHER" id="PTHR35976">
    <property type="entry name" value="IQ DOMAIN-CONTAINING PROTEIN J"/>
    <property type="match status" value="1"/>
</dbReference>
<dbReference type="STRING" id="32507.ENSNBRP00000003482"/>
<dbReference type="Proteomes" id="UP000261580">
    <property type="component" value="Unassembled WGS sequence"/>
</dbReference>